<comment type="caution">
    <text evidence="1">The sequence shown here is derived from an EMBL/GenBank/DDBJ whole genome shotgun (WGS) entry which is preliminary data.</text>
</comment>
<dbReference type="PANTHER" id="PTHR30143">
    <property type="entry name" value="ACID HYDRATASE"/>
    <property type="match status" value="1"/>
</dbReference>
<name>A0ABV7F0Z5_9BURK</name>
<dbReference type="InterPro" id="IPR050772">
    <property type="entry name" value="Hydratase-Decarb/MhpD_sf"/>
</dbReference>
<evidence type="ECO:0000313" key="2">
    <source>
        <dbReference type="Proteomes" id="UP001595530"/>
    </source>
</evidence>
<evidence type="ECO:0000313" key="1">
    <source>
        <dbReference type="EMBL" id="MFC3107818.1"/>
    </source>
</evidence>
<gene>
    <name evidence="1" type="ORF">ACFOFO_07580</name>
</gene>
<protein>
    <submittedName>
        <fullName evidence="1">2-keto-4-pentenoate hydratase</fullName>
    </submittedName>
</protein>
<dbReference type="InterPro" id="IPR036663">
    <property type="entry name" value="Fumarylacetoacetase_C_sf"/>
</dbReference>
<accession>A0ABV7F0Z5</accession>
<dbReference type="EMBL" id="JBHRTP010000021">
    <property type="protein sequence ID" value="MFC3107818.1"/>
    <property type="molecule type" value="Genomic_DNA"/>
</dbReference>
<dbReference type="Proteomes" id="UP001595530">
    <property type="component" value="Unassembled WGS sequence"/>
</dbReference>
<keyword evidence="2" id="KW-1185">Reference proteome</keyword>
<dbReference type="RefSeq" id="WP_390322305.1">
    <property type="nucleotide sequence ID" value="NZ_JBHRTP010000021.1"/>
</dbReference>
<dbReference type="PANTHER" id="PTHR30143:SF0">
    <property type="entry name" value="2-KETO-4-PENTENOATE HYDRATASE"/>
    <property type="match status" value="1"/>
</dbReference>
<reference evidence="2" key="1">
    <citation type="journal article" date="2019" name="Int. J. Syst. Evol. Microbiol.">
        <title>The Global Catalogue of Microorganisms (GCM) 10K type strain sequencing project: providing services to taxonomists for standard genome sequencing and annotation.</title>
        <authorList>
            <consortium name="The Broad Institute Genomics Platform"/>
            <consortium name="The Broad Institute Genome Sequencing Center for Infectious Disease"/>
            <person name="Wu L."/>
            <person name="Ma J."/>
        </authorList>
    </citation>
    <scope>NUCLEOTIDE SEQUENCE [LARGE SCALE GENOMIC DNA]</scope>
    <source>
        <strain evidence="2">KCTC 42986</strain>
    </source>
</reference>
<dbReference type="SUPFAM" id="SSF56529">
    <property type="entry name" value="FAH"/>
    <property type="match status" value="1"/>
</dbReference>
<dbReference type="Gene3D" id="3.90.850.10">
    <property type="entry name" value="Fumarylacetoacetase-like, C-terminal domain"/>
    <property type="match status" value="1"/>
</dbReference>
<organism evidence="1 2">
    <name type="scientific">Undibacterium arcticum</name>
    <dbReference type="NCBI Taxonomy" id="1762892"/>
    <lineage>
        <taxon>Bacteria</taxon>
        <taxon>Pseudomonadati</taxon>
        <taxon>Pseudomonadota</taxon>
        <taxon>Betaproteobacteria</taxon>
        <taxon>Burkholderiales</taxon>
        <taxon>Oxalobacteraceae</taxon>
        <taxon>Undibacterium</taxon>
    </lineage>
</organism>
<proteinExistence type="predicted"/>
<sequence>MLMSTQANRYAHQLLDARAKAQLIPSLSSRQPLSIDDGYEISKRIYDIRTAEGEQAIGRKIGFSNSAHRAKYGDTGPISEPIWTPMFDSTVQFADDNRGIQSLTGAMQPRIGPEIVFKLGHTPAADASIAELAECIEWMAHGIEIVVCPFPEWKFDTADAIAAFGLHGALIIGEPKLLSAASHHNLAAMLDHTSMSLSCAGTLLAAGFGDEPNSPLQALFYLHQLLKTQPQFAPLTAGEIITTGTWTDAYPIEKGQTWSTALSGVSLPGLTVSFV</sequence>